<name>B6A9Y8_CRYMR</name>
<dbReference type="EMBL" id="DS989726">
    <property type="protein sequence ID" value="EEA05029.1"/>
    <property type="molecule type" value="Genomic_DNA"/>
</dbReference>
<organism evidence="1 2">
    <name type="scientific">Cryptosporidium muris (strain RN66)</name>
    <dbReference type="NCBI Taxonomy" id="441375"/>
    <lineage>
        <taxon>Eukaryota</taxon>
        <taxon>Sar</taxon>
        <taxon>Alveolata</taxon>
        <taxon>Apicomplexa</taxon>
        <taxon>Conoidasida</taxon>
        <taxon>Coccidia</taxon>
        <taxon>Eucoccidiorida</taxon>
        <taxon>Eimeriorina</taxon>
        <taxon>Cryptosporidiidae</taxon>
        <taxon>Cryptosporidium</taxon>
    </lineage>
</organism>
<protein>
    <submittedName>
        <fullName evidence="1">Uncharacterized protein</fullName>
    </submittedName>
</protein>
<accession>B6A9Y8</accession>
<dbReference type="STRING" id="441375.B6A9Y8"/>
<keyword evidence="2" id="KW-1185">Reference proteome</keyword>
<dbReference type="VEuPathDB" id="CryptoDB:CMU_040990"/>
<dbReference type="RefSeq" id="XP_002139378.1">
    <property type="nucleotide sequence ID" value="XM_002139342.1"/>
</dbReference>
<dbReference type="GeneID" id="6994545"/>
<proteinExistence type="predicted"/>
<dbReference type="AlphaFoldDB" id="B6A9Y8"/>
<reference evidence="1" key="1">
    <citation type="submission" date="2008-06" db="EMBL/GenBank/DDBJ databases">
        <authorList>
            <person name="Lorenzi H."/>
            <person name="Inman J."/>
            <person name="Miller J."/>
            <person name="Schobel S."/>
            <person name="Amedeo P."/>
            <person name="Caler E.V."/>
            <person name="da Silva J."/>
        </authorList>
    </citation>
    <scope>NUCLEOTIDE SEQUENCE [LARGE SCALE GENOMIC DNA]</scope>
    <source>
        <strain evidence="1">RN66</strain>
    </source>
</reference>
<evidence type="ECO:0000313" key="1">
    <source>
        <dbReference type="EMBL" id="EEA05029.1"/>
    </source>
</evidence>
<gene>
    <name evidence="1" type="ORF">CMU_040990</name>
</gene>
<sequence length="373" mass="43154">MYMTIWNNPVTNDEIISCTLVRRKMHNYKVSINNCIKDETLGNKLKEILNARLRDTGITNTRNLLSKDKDYMGVANRNNRGFCKYISMTNMVVEKLGITSSISTNKISCFCYYCQINHGLSRSWYITRGIYSEIASLPLGWSRYPLNSSFDEEILTKDWNLSYHGTTFEAIPSIIKDRRLRIPNNKTVHIRQGHIPNQFFIFTSPSLIYASFGLYSAPFQLLGDSRWWQVAIELLQEPRTYVKEWETSGIGSYVFDRHVGNDELEWKSSSESSNLVRALLVREIPNEEPAICRYPSGTYFLHERDWWYQPYNGSPPFWPNEIRSVCSCSVQRGKRDNGSLCPIMDKDNYKTKPNLCTIVCGSDDITIRNCKGL</sequence>
<dbReference type="OrthoDB" id="49113at2759"/>
<dbReference type="Proteomes" id="UP000001460">
    <property type="component" value="Unassembled WGS sequence"/>
</dbReference>
<evidence type="ECO:0000313" key="2">
    <source>
        <dbReference type="Proteomes" id="UP000001460"/>
    </source>
</evidence>